<evidence type="ECO:0000313" key="1">
    <source>
        <dbReference type="EMBL" id="PLC57062.1"/>
    </source>
</evidence>
<gene>
    <name evidence="1" type="ORF">CIK00_14865</name>
</gene>
<dbReference type="AlphaFoldDB" id="A0A2N4UPX6"/>
<evidence type="ECO:0000313" key="2">
    <source>
        <dbReference type="Proteomes" id="UP000234420"/>
    </source>
</evidence>
<dbReference type="RefSeq" id="WP_065208235.1">
    <property type="nucleotide sequence ID" value="NZ_JABJXE010000015.1"/>
</dbReference>
<keyword evidence="2" id="KW-1185">Reference proteome</keyword>
<dbReference type="EMBL" id="NPIB01000020">
    <property type="protein sequence ID" value="PLC57062.1"/>
    <property type="molecule type" value="Genomic_DNA"/>
</dbReference>
<sequence length="283" mass="32461">MNYEKSCLARVNNIEWIDFYTLEQEFFEYLAINGTVLKSEDGFEPQYHKIEFRGKRTIYAPPMYVRSVISVAKSAIPTIRKYKKDLEAAYRIAMQSINKSFKSFPSRFPSIEPDLSQINIWRQAATSSKILKHGDVAPICRFFTDADSRENAKQTVDHLKVNYNIQAKLLKSNMSLRGGLSTEPCVYVTAPVNELLSHFGVSSIRSRRESGTQYRAHCYAADERGSFRIGYGLVITTGHPEIYETVPQRERAHKTTLIKKPLYFSNIGKIAGQFVELYEEDNK</sequence>
<comment type="caution">
    <text evidence="1">The sequence shown here is derived from an EMBL/GenBank/DDBJ whole genome shotgun (WGS) entry which is preliminary data.</text>
</comment>
<protein>
    <submittedName>
        <fullName evidence="1">Uncharacterized protein</fullName>
    </submittedName>
</protein>
<accession>A0A2N4UPX6</accession>
<organism evidence="1 2">
    <name type="scientific">Photobacterium carnosum</name>
    <dbReference type="NCBI Taxonomy" id="2023717"/>
    <lineage>
        <taxon>Bacteria</taxon>
        <taxon>Pseudomonadati</taxon>
        <taxon>Pseudomonadota</taxon>
        <taxon>Gammaproteobacteria</taxon>
        <taxon>Vibrionales</taxon>
        <taxon>Vibrionaceae</taxon>
        <taxon>Photobacterium</taxon>
    </lineage>
</organism>
<proteinExistence type="predicted"/>
<reference evidence="1 2" key="1">
    <citation type="journal article" date="2018" name="Syst. Appl. Microbiol.">
        <title>Photobacterium carnosum sp. nov., isolated from spoiled modified atmosphere packaged poultry meat.</title>
        <authorList>
            <person name="Hilgarth M."/>
            <person name="Fuertes S."/>
            <person name="Ehrmann M."/>
            <person name="Vogel R.F."/>
        </authorList>
    </citation>
    <scope>NUCLEOTIDE SEQUENCE [LARGE SCALE GENOMIC DNA]</scope>
    <source>
        <strain evidence="1 2">TMW 2.2021</strain>
    </source>
</reference>
<name>A0A2N4UPX6_9GAMM</name>
<dbReference type="Proteomes" id="UP000234420">
    <property type="component" value="Unassembled WGS sequence"/>
</dbReference>